<dbReference type="RefSeq" id="WP_207299154.1">
    <property type="nucleotide sequence ID" value="NZ_CP071444.1"/>
</dbReference>
<evidence type="ECO:0000259" key="1">
    <source>
        <dbReference type="SMART" id="SM00481"/>
    </source>
</evidence>
<dbReference type="SUPFAM" id="SSF89550">
    <property type="entry name" value="PHP domain-like"/>
    <property type="match status" value="1"/>
</dbReference>
<dbReference type="AlphaFoldDB" id="A0A974XDF8"/>
<dbReference type="SMART" id="SM00481">
    <property type="entry name" value="POLIIIAc"/>
    <property type="match status" value="1"/>
</dbReference>
<dbReference type="GO" id="GO:0005829">
    <property type="term" value="C:cytosol"/>
    <property type="evidence" value="ECO:0007669"/>
    <property type="project" value="TreeGrafter"/>
</dbReference>
<dbReference type="PANTHER" id="PTHR36928">
    <property type="entry name" value="PHOSPHATASE YCDX-RELATED"/>
    <property type="match status" value="1"/>
</dbReference>
<evidence type="ECO:0000313" key="2">
    <source>
        <dbReference type="EMBL" id="QSX07812.1"/>
    </source>
</evidence>
<name>A0A974XDF8_9FIRM</name>
<dbReference type="Pfam" id="PF02811">
    <property type="entry name" value="PHP"/>
    <property type="match status" value="1"/>
</dbReference>
<proteinExistence type="predicted"/>
<dbReference type="GO" id="GO:0042578">
    <property type="term" value="F:phosphoric ester hydrolase activity"/>
    <property type="evidence" value="ECO:0007669"/>
    <property type="project" value="TreeGrafter"/>
</dbReference>
<organism evidence="2 3">
    <name type="scientific">Alkalibacter rhizosphaerae</name>
    <dbReference type="NCBI Taxonomy" id="2815577"/>
    <lineage>
        <taxon>Bacteria</taxon>
        <taxon>Bacillati</taxon>
        <taxon>Bacillota</taxon>
        <taxon>Clostridia</taxon>
        <taxon>Eubacteriales</taxon>
        <taxon>Eubacteriaceae</taxon>
        <taxon>Alkalibacter</taxon>
    </lineage>
</organism>
<sequence>MKITGDLHTHTTYSHGKGSMEDNVRQALELGLKKIAITDHGSGHLFYGVKKENWKRMRKEADDLQKKYPSIKIELGVEANIISTDGTIDVDKELFQLLDVVNVGYHYGVGVKKISDIFGFYILNLLAKGFPALRGKARRVNTKALLLAMDRYKIRMITHPGAKVPVDMAQIAQKAAKKKVLLEINAHHGHLTAKDVKIAMEYPVKFAINSDAHESRHVGMVEEGIKIAQEAGLDPKRIMNVEGDGTK</sequence>
<protein>
    <submittedName>
        <fullName evidence="2">PHP domain-containing protein</fullName>
    </submittedName>
</protein>
<dbReference type="EMBL" id="CP071444">
    <property type="protein sequence ID" value="QSX07812.1"/>
    <property type="molecule type" value="Genomic_DNA"/>
</dbReference>
<dbReference type="Gene3D" id="3.20.20.140">
    <property type="entry name" value="Metal-dependent hydrolases"/>
    <property type="match status" value="1"/>
</dbReference>
<dbReference type="Proteomes" id="UP000663499">
    <property type="component" value="Chromosome"/>
</dbReference>
<dbReference type="InterPro" id="IPR003141">
    <property type="entry name" value="Pol/His_phosphatase_N"/>
</dbReference>
<feature type="domain" description="Polymerase/histidinol phosphatase N-terminal" evidence="1">
    <location>
        <begin position="5"/>
        <end position="83"/>
    </location>
</feature>
<gene>
    <name evidence="2" type="ORF">J0B03_08300</name>
</gene>
<reference evidence="2" key="1">
    <citation type="submission" date="2021-03" db="EMBL/GenBank/DDBJ databases">
        <title>Alkalibacter marinus sp. nov., isolated from tidal flat sediment.</title>
        <authorList>
            <person name="Namirimu T."/>
            <person name="Yang J.-A."/>
            <person name="Yang S.-H."/>
            <person name="Kim Y.-J."/>
            <person name="Kwon K.K."/>
        </authorList>
    </citation>
    <scope>NUCLEOTIDE SEQUENCE</scope>
    <source>
        <strain evidence="2">ES005</strain>
    </source>
</reference>
<dbReference type="GO" id="GO:0008270">
    <property type="term" value="F:zinc ion binding"/>
    <property type="evidence" value="ECO:0007669"/>
    <property type="project" value="TreeGrafter"/>
</dbReference>
<dbReference type="InterPro" id="IPR004013">
    <property type="entry name" value="PHP_dom"/>
</dbReference>
<keyword evidence="3" id="KW-1185">Reference proteome</keyword>
<dbReference type="InterPro" id="IPR050243">
    <property type="entry name" value="PHP_phosphatase"/>
</dbReference>
<dbReference type="KEGG" id="alka:J0B03_08300"/>
<accession>A0A974XDF8</accession>
<dbReference type="PANTHER" id="PTHR36928:SF1">
    <property type="entry name" value="PHOSPHATASE YCDX-RELATED"/>
    <property type="match status" value="1"/>
</dbReference>
<evidence type="ECO:0000313" key="3">
    <source>
        <dbReference type="Proteomes" id="UP000663499"/>
    </source>
</evidence>
<dbReference type="InterPro" id="IPR016195">
    <property type="entry name" value="Pol/histidinol_Pase-like"/>
</dbReference>